<keyword evidence="3" id="KW-0548">Nucleotidyltransferase</keyword>
<feature type="domain" description="CCHC-type" evidence="18">
    <location>
        <begin position="332"/>
        <end position="347"/>
    </location>
</feature>
<sequence>MSRRTIRNSDATQAAAEDNNPTIRQMAGEAANPTMGMLTRILENQNRLIEDLARDRQVPRRGTNTELPAQPANEAQAITLERFKKLGPPTFKGSSDPLVAEAWLKHLEKIFVAIGCDDNRRVIFASFVLQNEADHWWDAASRLIRARLDTTPDTANAPITWDMFLVAFNEKYFPDRVRDKMESDFLSLTQGSKLVTEYEEIFNSLSRHVPTLVATETSRCRRFFEGLRPGIKSRLSILKLNVYADLVDRAMIAERYLVESQTVRDQHQKKKSGGPYKGDYSKQGKQPQKQGNNGASQKRSGNESGSSQRVYTPCQHCGKAHPGVCYRISGACFGCGQVGHSVRDCPKNRSTSNGTSTDGGQAKRQKVQGRVFAITQQDVDASNNVASGILSLFSRDAKVLFDPGATHSFISSKFALFSDKPAELLDYYLSVATPLGDSVAVKIVYKACVISFDGREFYVDLLPLDMHDFDVILGMDWLSAYHACVDCFTKDIVFHIPGQTEFRFRDARKSHVRGFISMIKASKMLSRGCEGFLANIVTSFRELKNCLVTAPILTIPSGGDGYVVYSDASRKGLGCVLMQNGMVVAYASRQLKVHEQNYPTHDLELAAVVFALKIWRHYLYGETCQIFTDHKSLKYLFTQKELNMRQRRWLELVKDYDCTINYHPGKANVVADALSRKSSGCLAMLVTTQKSILRDLEKYGIKIITHGQRELLAHLKVQPSLIDRIKEIQKKDHELIKIIGEVEKGGRLEFRVSSEGVLWLGKRLCVPDNIELKKEILEEAHMSAYTVHPGSTKMYRDLRDTFWWRGMKKEIAKFVGSFHASINMAPYEALYGRRCRSPICWDEVGERKLLGPELVQVTTEKIRLIKERLLTAHSRQKSYADKRRRDLEFQVGDYVFLKVSPWKGVFRFGKKGKLSPRFIGPFEVLQRIGNVAYRVALPPDLARIHNVFHVSVLRKYVPDPSHVLSYQPIQISQDMSYEEQPVEIIDRKEQTLRSRVIVLVKVRWRNHSKEESTWEREVEMKEKYPKLFDT</sequence>
<feature type="compositionally biased region" description="Low complexity" evidence="16">
    <location>
        <begin position="283"/>
        <end position="294"/>
    </location>
</feature>
<dbReference type="InterPro" id="IPR005162">
    <property type="entry name" value="Retrotrans_gag_dom"/>
</dbReference>
<keyword evidence="7" id="KW-0255">Endonuclease</keyword>
<evidence type="ECO:0000259" key="18">
    <source>
        <dbReference type="PROSITE" id="PS50158"/>
    </source>
</evidence>
<dbReference type="InterPro" id="IPR001878">
    <property type="entry name" value="Znf_CCHC"/>
</dbReference>
<dbReference type="InterPro" id="IPR041588">
    <property type="entry name" value="Integrase_H2C2"/>
</dbReference>
<evidence type="ECO:0000313" key="20">
    <source>
        <dbReference type="Proteomes" id="UP001168877"/>
    </source>
</evidence>
<dbReference type="GO" id="GO:0015074">
    <property type="term" value="P:DNA integration"/>
    <property type="evidence" value="ECO:0007669"/>
    <property type="project" value="UniProtKB-KW"/>
</dbReference>
<dbReference type="GO" id="GO:0003887">
    <property type="term" value="F:DNA-directed DNA polymerase activity"/>
    <property type="evidence" value="ECO:0007669"/>
    <property type="project" value="UniProtKB-KW"/>
</dbReference>
<dbReference type="Pfam" id="PF17921">
    <property type="entry name" value="Integrase_H2C2"/>
    <property type="match status" value="1"/>
</dbReference>
<evidence type="ECO:0000256" key="2">
    <source>
        <dbReference type="ARBA" id="ARBA00022679"/>
    </source>
</evidence>
<evidence type="ECO:0000256" key="8">
    <source>
        <dbReference type="ARBA" id="ARBA00022801"/>
    </source>
</evidence>
<evidence type="ECO:0000256" key="9">
    <source>
        <dbReference type="ARBA" id="ARBA00022842"/>
    </source>
</evidence>
<reference evidence="19" key="2">
    <citation type="submission" date="2023-06" db="EMBL/GenBank/DDBJ databases">
        <authorList>
            <person name="Swenson N.G."/>
            <person name="Wegrzyn J.L."/>
            <person name="Mcevoy S.L."/>
        </authorList>
    </citation>
    <scope>NUCLEOTIDE SEQUENCE</scope>
    <source>
        <strain evidence="19">NS2018</strain>
        <tissue evidence="19">Leaf</tissue>
    </source>
</reference>
<dbReference type="PROSITE" id="PS50158">
    <property type="entry name" value="ZF_CCHC"/>
    <property type="match status" value="1"/>
</dbReference>
<comment type="caution">
    <text evidence="19">The sequence shown here is derived from an EMBL/GenBank/DDBJ whole genome shotgun (WGS) entry which is preliminary data.</text>
</comment>
<dbReference type="InterPro" id="IPR021109">
    <property type="entry name" value="Peptidase_aspartic_dom_sf"/>
</dbReference>
<dbReference type="FunFam" id="3.10.20.370:FF:000001">
    <property type="entry name" value="Retrovirus-related Pol polyprotein from transposon 17.6-like protein"/>
    <property type="match status" value="1"/>
</dbReference>
<dbReference type="InterPro" id="IPR050951">
    <property type="entry name" value="Retrovirus_Pol_polyprotein"/>
</dbReference>
<evidence type="ECO:0008006" key="21">
    <source>
        <dbReference type="Google" id="ProtNLM"/>
    </source>
</evidence>
<evidence type="ECO:0000256" key="7">
    <source>
        <dbReference type="ARBA" id="ARBA00022759"/>
    </source>
</evidence>
<dbReference type="InterPro" id="IPR043502">
    <property type="entry name" value="DNA/RNA_pol_sf"/>
</dbReference>
<name>A0AA39T5S5_ACESA</name>
<keyword evidence="13" id="KW-0238">DNA-binding</keyword>
<organism evidence="19 20">
    <name type="scientific">Acer saccharum</name>
    <name type="common">Sugar maple</name>
    <dbReference type="NCBI Taxonomy" id="4024"/>
    <lineage>
        <taxon>Eukaryota</taxon>
        <taxon>Viridiplantae</taxon>
        <taxon>Streptophyta</taxon>
        <taxon>Embryophyta</taxon>
        <taxon>Tracheophyta</taxon>
        <taxon>Spermatophyta</taxon>
        <taxon>Magnoliopsida</taxon>
        <taxon>eudicotyledons</taxon>
        <taxon>Gunneridae</taxon>
        <taxon>Pentapetalae</taxon>
        <taxon>rosids</taxon>
        <taxon>malvids</taxon>
        <taxon>Sapindales</taxon>
        <taxon>Sapindaceae</taxon>
        <taxon>Hippocastanoideae</taxon>
        <taxon>Acereae</taxon>
        <taxon>Acer</taxon>
    </lineage>
</organism>
<evidence type="ECO:0000259" key="17">
    <source>
        <dbReference type="PROSITE" id="PS50013"/>
    </source>
</evidence>
<keyword evidence="4" id="KW-0540">Nuclease</keyword>
<keyword evidence="2" id="KW-0808">Transferase</keyword>
<dbReference type="InterPro" id="IPR056924">
    <property type="entry name" value="SH3_Tf2-1"/>
</dbReference>
<keyword evidence="11" id="KW-0695">RNA-directed DNA polymerase</keyword>
<evidence type="ECO:0000256" key="12">
    <source>
        <dbReference type="ARBA" id="ARBA00022932"/>
    </source>
</evidence>
<dbReference type="PANTHER" id="PTHR37984">
    <property type="entry name" value="PROTEIN CBG26694"/>
    <property type="match status" value="1"/>
</dbReference>
<dbReference type="Pfam" id="PF03732">
    <property type="entry name" value="Retrotrans_gag"/>
    <property type="match status" value="1"/>
</dbReference>
<dbReference type="Pfam" id="PF08284">
    <property type="entry name" value="RVP_2"/>
    <property type="match status" value="1"/>
</dbReference>
<evidence type="ECO:0000256" key="5">
    <source>
        <dbReference type="ARBA" id="ARBA00022723"/>
    </source>
</evidence>
<dbReference type="InterPro" id="IPR041373">
    <property type="entry name" value="RT_RNaseH"/>
</dbReference>
<protein>
    <recommendedName>
        <fullName evidence="21">Reverse transcriptase</fullName>
    </recommendedName>
</protein>
<evidence type="ECO:0000313" key="19">
    <source>
        <dbReference type="EMBL" id="KAK0601907.1"/>
    </source>
</evidence>
<dbReference type="SUPFAM" id="SSF50630">
    <property type="entry name" value="Acid proteases"/>
    <property type="match status" value="1"/>
</dbReference>
<keyword evidence="1" id="KW-0645">Protease</keyword>
<keyword evidence="15" id="KW-0863">Zinc-finger</keyword>
<dbReference type="InterPro" id="IPR016197">
    <property type="entry name" value="Chromo-like_dom_sf"/>
</dbReference>
<dbReference type="Pfam" id="PF24626">
    <property type="entry name" value="SH3_Tf2-1"/>
    <property type="match status" value="1"/>
</dbReference>
<dbReference type="Gene3D" id="3.10.20.370">
    <property type="match status" value="1"/>
</dbReference>
<dbReference type="GO" id="GO:0004190">
    <property type="term" value="F:aspartic-type endopeptidase activity"/>
    <property type="evidence" value="ECO:0007669"/>
    <property type="project" value="UniProtKB-KW"/>
</dbReference>
<dbReference type="CDD" id="cd00303">
    <property type="entry name" value="retropepsin_like"/>
    <property type="match status" value="1"/>
</dbReference>
<proteinExistence type="predicted"/>
<keyword evidence="10" id="KW-0229">DNA integration</keyword>
<dbReference type="GO" id="GO:0006508">
    <property type="term" value="P:proteolysis"/>
    <property type="evidence" value="ECO:0007669"/>
    <property type="project" value="UniProtKB-KW"/>
</dbReference>
<reference evidence="19" key="1">
    <citation type="journal article" date="2022" name="Plant J.">
        <title>Strategies of tolerance reflected in two North American maple genomes.</title>
        <authorList>
            <person name="McEvoy S.L."/>
            <person name="Sezen U.U."/>
            <person name="Trouern-Trend A."/>
            <person name="McMahon S.M."/>
            <person name="Schaberg P.G."/>
            <person name="Yang J."/>
            <person name="Wegrzyn J.L."/>
            <person name="Swenson N.G."/>
        </authorList>
    </citation>
    <scope>NUCLEOTIDE SEQUENCE</scope>
    <source>
        <strain evidence="19">NS2018</strain>
    </source>
</reference>
<dbReference type="GO" id="GO:0006310">
    <property type="term" value="P:DNA recombination"/>
    <property type="evidence" value="ECO:0007669"/>
    <property type="project" value="UniProtKB-KW"/>
</dbReference>
<feature type="compositionally biased region" description="Polar residues" evidence="16">
    <location>
        <begin position="295"/>
        <end position="310"/>
    </location>
</feature>
<dbReference type="GO" id="GO:0008270">
    <property type="term" value="F:zinc ion binding"/>
    <property type="evidence" value="ECO:0007669"/>
    <property type="project" value="UniProtKB-KW"/>
</dbReference>
<evidence type="ECO:0000256" key="10">
    <source>
        <dbReference type="ARBA" id="ARBA00022908"/>
    </source>
</evidence>
<feature type="domain" description="Chromo" evidence="17">
    <location>
        <begin position="977"/>
        <end position="1030"/>
    </location>
</feature>
<evidence type="ECO:0000256" key="3">
    <source>
        <dbReference type="ARBA" id="ARBA00022695"/>
    </source>
</evidence>
<keyword evidence="14" id="KW-0233">DNA recombination</keyword>
<dbReference type="Pfam" id="PF17917">
    <property type="entry name" value="RT_RNaseH"/>
    <property type="match status" value="1"/>
</dbReference>
<dbReference type="CDD" id="cd09274">
    <property type="entry name" value="RNase_HI_RT_Ty3"/>
    <property type="match status" value="1"/>
</dbReference>
<dbReference type="Gene3D" id="4.10.60.10">
    <property type="entry name" value="Zinc finger, CCHC-type"/>
    <property type="match status" value="1"/>
</dbReference>
<dbReference type="GO" id="GO:0003677">
    <property type="term" value="F:DNA binding"/>
    <property type="evidence" value="ECO:0007669"/>
    <property type="project" value="UniProtKB-KW"/>
</dbReference>
<keyword evidence="5" id="KW-0479">Metal-binding</keyword>
<dbReference type="PANTHER" id="PTHR37984:SF5">
    <property type="entry name" value="PROTEIN NYNRIN-LIKE"/>
    <property type="match status" value="1"/>
</dbReference>
<evidence type="ECO:0000256" key="15">
    <source>
        <dbReference type="PROSITE-ProRule" id="PRU00047"/>
    </source>
</evidence>
<keyword evidence="12" id="KW-0239">DNA-directed DNA polymerase</keyword>
<evidence type="ECO:0000256" key="14">
    <source>
        <dbReference type="ARBA" id="ARBA00023172"/>
    </source>
</evidence>
<dbReference type="GO" id="GO:0004519">
    <property type="term" value="F:endonuclease activity"/>
    <property type="evidence" value="ECO:0007669"/>
    <property type="project" value="UniProtKB-KW"/>
</dbReference>
<keyword evidence="15" id="KW-0862">Zinc</keyword>
<evidence type="ECO:0000256" key="16">
    <source>
        <dbReference type="SAM" id="MobiDB-lite"/>
    </source>
</evidence>
<dbReference type="EMBL" id="JAUESC010000003">
    <property type="protein sequence ID" value="KAK0601907.1"/>
    <property type="molecule type" value="Genomic_DNA"/>
</dbReference>
<evidence type="ECO:0000256" key="11">
    <source>
        <dbReference type="ARBA" id="ARBA00022918"/>
    </source>
</evidence>
<dbReference type="InterPro" id="IPR000953">
    <property type="entry name" value="Chromo/chromo_shadow_dom"/>
</dbReference>
<feature type="region of interest" description="Disordered" evidence="16">
    <location>
        <begin position="1"/>
        <end position="24"/>
    </location>
</feature>
<dbReference type="AlphaFoldDB" id="A0AA39T5S5"/>
<dbReference type="Gene3D" id="1.10.340.70">
    <property type="match status" value="1"/>
</dbReference>
<keyword evidence="20" id="KW-1185">Reference proteome</keyword>
<evidence type="ECO:0000256" key="4">
    <source>
        <dbReference type="ARBA" id="ARBA00022722"/>
    </source>
</evidence>
<dbReference type="Gene3D" id="2.40.70.10">
    <property type="entry name" value="Acid Proteases"/>
    <property type="match status" value="1"/>
</dbReference>
<dbReference type="Proteomes" id="UP001168877">
    <property type="component" value="Unassembled WGS sequence"/>
</dbReference>
<dbReference type="PROSITE" id="PS50013">
    <property type="entry name" value="CHROMO_2"/>
    <property type="match status" value="1"/>
</dbReference>
<dbReference type="SUPFAM" id="SSF56672">
    <property type="entry name" value="DNA/RNA polymerases"/>
    <property type="match status" value="1"/>
</dbReference>
<accession>A0AA39T5S5</accession>
<evidence type="ECO:0000256" key="6">
    <source>
        <dbReference type="ARBA" id="ARBA00022750"/>
    </source>
</evidence>
<keyword evidence="9" id="KW-0460">Magnesium</keyword>
<dbReference type="SUPFAM" id="SSF54160">
    <property type="entry name" value="Chromo domain-like"/>
    <property type="match status" value="1"/>
</dbReference>
<evidence type="ECO:0000256" key="13">
    <source>
        <dbReference type="ARBA" id="ARBA00023125"/>
    </source>
</evidence>
<dbReference type="SMART" id="SM00343">
    <property type="entry name" value="ZnF_C2HC"/>
    <property type="match status" value="1"/>
</dbReference>
<keyword evidence="6" id="KW-0064">Aspartyl protease</keyword>
<gene>
    <name evidence="19" type="ORF">LWI29_028671</name>
</gene>
<evidence type="ECO:0000256" key="1">
    <source>
        <dbReference type="ARBA" id="ARBA00022670"/>
    </source>
</evidence>
<keyword evidence="8" id="KW-0378">Hydrolase</keyword>
<dbReference type="GO" id="GO:0003964">
    <property type="term" value="F:RNA-directed DNA polymerase activity"/>
    <property type="evidence" value="ECO:0007669"/>
    <property type="project" value="UniProtKB-KW"/>
</dbReference>
<feature type="region of interest" description="Disordered" evidence="16">
    <location>
        <begin position="262"/>
        <end position="312"/>
    </location>
</feature>